<dbReference type="AlphaFoldDB" id="A0AAU8W969"/>
<dbReference type="PANTHER" id="PTHR43085">
    <property type="entry name" value="HEXOKINASE FAMILY MEMBER"/>
    <property type="match status" value="1"/>
</dbReference>
<evidence type="ECO:0000256" key="11">
    <source>
        <dbReference type="ARBA" id="ARBA00066369"/>
    </source>
</evidence>
<dbReference type="Gene3D" id="3.40.1190.20">
    <property type="match status" value="1"/>
</dbReference>
<dbReference type="KEGG" id="vti:CEQ48_01575"/>
<evidence type="ECO:0000256" key="2">
    <source>
        <dbReference type="ARBA" id="ARBA00022679"/>
    </source>
</evidence>
<dbReference type="GO" id="GO:0006974">
    <property type="term" value="P:DNA damage response"/>
    <property type="evidence" value="ECO:0007669"/>
    <property type="project" value="TreeGrafter"/>
</dbReference>
<organism evidence="16 17">
    <name type="scientific">Vibrio tarriae</name>
    <dbReference type="NCBI Taxonomy" id="2014742"/>
    <lineage>
        <taxon>Bacteria</taxon>
        <taxon>Pseudomonadati</taxon>
        <taxon>Pseudomonadota</taxon>
        <taxon>Gammaproteobacteria</taxon>
        <taxon>Vibrionales</taxon>
        <taxon>Vibrionaceae</taxon>
        <taxon>Vibrio</taxon>
    </lineage>
</organism>
<evidence type="ECO:0000256" key="7">
    <source>
        <dbReference type="ARBA" id="ARBA00043951"/>
    </source>
</evidence>
<dbReference type="Proteomes" id="UP000198371">
    <property type="component" value="Chromosome 2"/>
</dbReference>
<dbReference type="GO" id="GO:0042840">
    <property type="term" value="P:D-glucuronate catabolic process"/>
    <property type="evidence" value="ECO:0007669"/>
    <property type="project" value="TreeGrafter"/>
</dbReference>
<dbReference type="GO" id="GO:0005829">
    <property type="term" value="C:cytosol"/>
    <property type="evidence" value="ECO:0007669"/>
    <property type="project" value="TreeGrafter"/>
</dbReference>
<reference evidence="17" key="1">
    <citation type="journal article" date="2017" name="Genome Announc.">
        <title>Complete Genome Sequence of Vibrio sp. Strain 2521-89, a Close Relative of Vibrio cholerae Isolated from Lake Water in New Mexico, USA.</title>
        <authorList>
            <person name="Liang K."/>
            <person name="Orata F.D."/>
            <person name="Winkjer N.S."/>
            <person name="Rowe L.A."/>
            <person name="Tarr C.L."/>
            <person name="Boucher Y."/>
        </authorList>
    </citation>
    <scope>NUCLEOTIDE SEQUENCE [LARGE SCALE GENOMIC DNA]</scope>
    <source>
        <strain evidence="17">2521-89</strain>
    </source>
</reference>
<dbReference type="InterPro" id="IPR011611">
    <property type="entry name" value="PfkB_dom"/>
</dbReference>
<evidence type="ECO:0000256" key="12">
    <source>
        <dbReference type="ARBA" id="ARBA00067931"/>
    </source>
</evidence>
<keyword evidence="2" id="KW-0808">Transferase</keyword>
<dbReference type="RefSeq" id="WP_089069968.1">
    <property type="nucleotide sequence ID" value="NZ_CP022352.1"/>
</dbReference>
<dbReference type="PANTHER" id="PTHR43085:SF15">
    <property type="entry name" value="2-DEHYDRO-3-DEOXYGLUCONOKINASE"/>
    <property type="match status" value="1"/>
</dbReference>
<evidence type="ECO:0000256" key="1">
    <source>
        <dbReference type="ARBA" id="ARBA00010688"/>
    </source>
</evidence>
<dbReference type="CDD" id="cd01166">
    <property type="entry name" value="KdgK"/>
    <property type="match status" value="1"/>
</dbReference>
<evidence type="ECO:0000256" key="6">
    <source>
        <dbReference type="ARBA" id="ARBA00023277"/>
    </source>
</evidence>
<keyword evidence="6" id="KW-0119">Carbohydrate metabolism</keyword>
<evidence type="ECO:0000313" key="17">
    <source>
        <dbReference type="Proteomes" id="UP000198371"/>
    </source>
</evidence>
<keyword evidence="3" id="KW-0547">Nucleotide-binding</keyword>
<dbReference type="Pfam" id="PF00294">
    <property type="entry name" value="PfkB"/>
    <property type="match status" value="1"/>
</dbReference>
<dbReference type="FunFam" id="3.40.1190.20:FF:000011">
    <property type="entry name" value="2-dehydro-3-deoxygluconokinase, putative"/>
    <property type="match status" value="1"/>
</dbReference>
<accession>A0AAU8W969</accession>
<sequence>MKKKIAVLGECMLEIQKTQSGLRQGFGGDTLNTAVYLARLARAANVDLSVSYFTALGKDHLSDDMINSWQQEGVDTTYVARYADKLPGLYLIENREDGERDFHYWRQDAAARYWIAREDNDHLYTILSDYDLIYLSGITLAIQDSASLTKLLNLIKKLKESGCVVAFDTNYRERLWPTPTPAQAQECYEQTLALTDIALLTLDDEQKLYQEKSQNDTLTRLQAFGLAQLVLKSGSDGCMVVTQGKEQWVPTTAIHDVVDTTAAGDSFNAAYIYKWLSSQNAIQAALAGHTLAGQVIRHYGAIIAQDAMPTL</sequence>
<dbReference type="GO" id="GO:0019698">
    <property type="term" value="P:D-galacturonate catabolic process"/>
    <property type="evidence" value="ECO:0007669"/>
    <property type="project" value="TreeGrafter"/>
</dbReference>
<evidence type="ECO:0000256" key="13">
    <source>
        <dbReference type="ARBA" id="ARBA00075711"/>
    </source>
</evidence>
<keyword evidence="17" id="KW-1185">Reference proteome</keyword>
<dbReference type="GO" id="GO:0005524">
    <property type="term" value="F:ATP binding"/>
    <property type="evidence" value="ECO:0007669"/>
    <property type="project" value="UniProtKB-KW"/>
</dbReference>
<feature type="domain" description="Carbohydrate kinase PfkB" evidence="15">
    <location>
        <begin position="3"/>
        <end position="305"/>
    </location>
</feature>
<evidence type="ECO:0000256" key="4">
    <source>
        <dbReference type="ARBA" id="ARBA00022777"/>
    </source>
</evidence>
<evidence type="ECO:0000256" key="8">
    <source>
        <dbReference type="ARBA" id="ARBA00044254"/>
    </source>
</evidence>
<dbReference type="SUPFAM" id="SSF53613">
    <property type="entry name" value="Ribokinase-like"/>
    <property type="match status" value="1"/>
</dbReference>
<evidence type="ECO:0000256" key="5">
    <source>
        <dbReference type="ARBA" id="ARBA00022840"/>
    </source>
</evidence>
<dbReference type="InterPro" id="IPR050306">
    <property type="entry name" value="PfkB_Carbo_kinase"/>
</dbReference>
<dbReference type="GO" id="GO:0008673">
    <property type="term" value="F:2-dehydro-3-deoxygluconokinase activity"/>
    <property type="evidence" value="ECO:0007669"/>
    <property type="project" value="UniProtKB-EC"/>
</dbReference>
<keyword evidence="5" id="KW-0067">ATP-binding</keyword>
<dbReference type="InterPro" id="IPR002173">
    <property type="entry name" value="Carboh/pur_kinase_PfkB_CS"/>
</dbReference>
<dbReference type="EMBL" id="CP022352">
    <property type="protein sequence ID" value="ASK53523.1"/>
    <property type="molecule type" value="Genomic_DNA"/>
</dbReference>
<dbReference type="InterPro" id="IPR029056">
    <property type="entry name" value="Ribokinase-like"/>
</dbReference>
<dbReference type="PROSITE" id="PS00584">
    <property type="entry name" value="PFKB_KINASES_2"/>
    <property type="match status" value="1"/>
</dbReference>
<evidence type="ECO:0000259" key="15">
    <source>
        <dbReference type="Pfam" id="PF00294"/>
    </source>
</evidence>
<evidence type="ECO:0000256" key="3">
    <source>
        <dbReference type="ARBA" id="ARBA00022741"/>
    </source>
</evidence>
<comment type="similarity">
    <text evidence="1">Belongs to the carbohydrate kinase PfkB family.</text>
</comment>
<evidence type="ECO:0000256" key="14">
    <source>
        <dbReference type="ARBA" id="ARBA00080545"/>
    </source>
</evidence>
<comment type="pathway">
    <text evidence="7">Carbohydrate acid metabolism; 2-dehydro-3-deoxy-D-gluconate degradation; D-glyceraldehyde 3-phosphate and pyruvate from 2-dehydro-3-deoxy-D-gluconate: step 1/2.</text>
</comment>
<name>A0AAU8W969_9VIBR</name>
<protein>
    <recommendedName>
        <fullName evidence="12">2-dehydro-3-deoxygluconokinase</fullName>
        <ecNumber evidence="11">2.7.1.45</ecNumber>
    </recommendedName>
    <alternativeName>
        <fullName evidence="13">2-keto-3-deoxygluconokinase</fullName>
    </alternativeName>
    <alternativeName>
        <fullName evidence="14">3-deoxy-2-oxo-D-gluconate kinase</fullName>
    </alternativeName>
    <alternativeName>
        <fullName evidence="8">KDG kinase</fullName>
    </alternativeName>
</protein>
<gene>
    <name evidence="16" type="ORF">CEQ48_01575</name>
</gene>
<reference evidence="16 17" key="2">
    <citation type="submission" date="2017-06" db="EMBL/GenBank/DDBJ databases">
        <title>Complete genome sequence of Vibrio sp. 2521-89, a close relative of Vibrio cholerae isolated from lake water in New Mexico, USA.</title>
        <authorList>
            <person name="Liang K."/>
            <person name="Orata F.D."/>
            <person name="Winkjer N.S."/>
            <person name="Tarr C.L."/>
            <person name="Boucher Y."/>
        </authorList>
    </citation>
    <scope>NUCLEOTIDE SEQUENCE [LARGE SCALE GENOMIC DNA]</scope>
    <source>
        <strain evidence="16 17">2521-89</strain>
    </source>
</reference>
<comment type="function">
    <text evidence="10">Catalyzes the phosphorylation of 2-keto-3-deoxygluconate (KDG) to produce 2-keto-3-deoxy-6-phosphogluconate (KDPG).</text>
</comment>
<evidence type="ECO:0000256" key="9">
    <source>
        <dbReference type="ARBA" id="ARBA00050729"/>
    </source>
</evidence>
<comment type="catalytic activity">
    <reaction evidence="9">
        <text>2-dehydro-3-deoxy-D-gluconate + ATP = 2-dehydro-3-deoxy-6-phospho-D-gluconate + ADP + H(+)</text>
        <dbReference type="Rhea" id="RHEA:14797"/>
        <dbReference type="ChEBI" id="CHEBI:15378"/>
        <dbReference type="ChEBI" id="CHEBI:30616"/>
        <dbReference type="ChEBI" id="CHEBI:57569"/>
        <dbReference type="ChEBI" id="CHEBI:57990"/>
        <dbReference type="ChEBI" id="CHEBI:456216"/>
        <dbReference type="EC" id="2.7.1.45"/>
    </reaction>
</comment>
<proteinExistence type="inferred from homology"/>
<dbReference type="EC" id="2.7.1.45" evidence="11"/>
<evidence type="ECO:0000256" key="10">
    <source>
        <dbReference type="ARBA" id="ARBA00054997"/>
    </source>
</evidence>
<keyword evidence="4 16" id="KW-0418">Kinase</keyword>
<evidence type="ECO:0000313" key="16">
    <source>
        <dbReference type="EMBL" id="ASK53523.1"/>
    </source>
</evidence>